<name>A0A8H5D1I2_9AGAR</name>
<dbReference type="InterPro" id="IPR033121">
    <property type="entry name" value="PEPTIDASE_A1"/>
</dbReference>
<evidence type="ECO:0000256" key="2">
    <source>
        <dbReference type="SAM" id="SignalP"/>
    </source>
</evidence>
<evidence type="ECO:0000313" key="4">
    <source>
        <dbReference type="EMBL" id="KAF5351861.1"/>
    </source>
</evidence>
<dbReference type="Pfam" id="PF00026">
    <property type="entry name" value="Asp"/>
    <property type="match status" value="1"/>
</dbReference>
<dbReference type="GO" id="GO:0004190">
    <property type="term" value="F:aspartic-type endopeptidase activity"/>
    <property type="evidence" value="ECO:0007669"/>
    <property type="project" value="InterPro"/>
</dbReference>
<keyword evidence="2" id="KW-0732">Signal</keyword>
<evidence type="ECO:0000256" key="1">
    <source>
        <dbReference type="ARBA" id="ARBA00007447"/>
    </source>
</evidence>
<comment type="caution">
    <text evidence="4">The sequence shown here is derived from an EMBL/GenBank/DDBJ whole genome shotgun (WGS) entry which is preliminary data.</text>
</comment>
<protein>
    <recommendedName>
        <fullName evidence="3">Peptidase A1 domain-containing protein</fullName>
    </recommendedName>
</protein>
<sequence>MLRTVVAALGFLGLVHANANPQTISLQSRVAPQGMSLKRRALNPTTVPLADFFLGTELQWFGNMTVGTPPQTISVVFDTGSSSLEFASTLCASCSHQVQFNPDKSSTFRDGGRTSSITFSTGVGVDPVVGDNYRLTLRSATDTVSVGGLSAPSTALFLITDQTPTFNINPSVGFKA</sequence>
<reference evidence="4 5" key="1">
    <citation type="journal article" date="2020" name="ISME J.">
        <title>Uncovering the hidden diversity of litter-decomposition mechanisms in mushroom-forming fungi.</title>
        <authorList>
            <person name="Floudas D."/>
            <person name="Bentzer J."/>
            <person name="Ahren D."/>
            <person name="Johansson T."/>
            <person name="Persson P."/>
            <person name="Tunlid A."/>
        </authorList>
    </citation>
    <scope>NUCLEOTIDE SEQUENCE [LARGE SCALE GENOMIC DNA]</scope>
    <source>
        <strain evidence="4 5">CBS 146.42</strain>
    </source>
</reference>
<dbReference type="GO" id="GO:0006508">
    <property type="term" value="P:proteolysis"/>
    <property type="evidence" value="ECO:0007669"/>
    <property type="project" value="InterPro"/>
</dbReference>
<feature type="chain" id="PRO_5034424441" description="Peptidase A1 domain-containing protein" evidence="2">
    <location>
        <begin position="18"/>
        <end position="176"/>
    </location>
</feature>
<dbReference type="OrthoDB" id="771136at2759"/>
<dbReference type="PANTHER" id="PTHR47966">
    <property type="entry name" value="BETA-SITE APP-CLEAVING ENZYME, ISOFORM A-RELATED"/>
    <property type="match status" value="1"/>
</dbReference>
<feature type="domain" description="Peptidase A1" evidence="3">
    <location>
        <begin position="60"/>
        <end position="176"/>
    </location>
</feature>
<dbReference type="PANTHER" id="PTHR47966:SF51">
    <property type="entry name" value="BETA-SITE APP-CLEAVING ENZYME, ISOFORM A-RELATED"/>
    <property type="match status" value="1"/>
</dbReference>
<feature type="signal peptide" evidence="2">
    <location>
        <begin position="1"/>
        <end position="17"/>
    </location>
</feature>
<keyword evidence="5" id="KW-1185">Reference proteome</keyword>
<dbReference type="Gene3D" id="2.40.70.10">
    <property type="entry name" value="Acid Proteases"/>
    <property type="match status" value="1"/>
</dbReference>
<dbReference type="AlphaFoldDB" id="A0A8H5D1I2"/>
<proteinExistence type="inferred from homology"/>
<dbReference type="Proteomes" id="UP000559027">
    <property type="component" value="Unassembled WGS sequence"/>
</dbReference>
<comment type="similarity">
    <text evidence="1">Belongs to the peptidase A1 family.</text>
</comment>
<gene>
    <name evidence="4" type="ORF">D9756_007543</name>
</gene>
<dbReference type="PROSITE" id="PS51767">
    <property type="entry name" value="PEPTIDASE_A1"/>
    <property type="match status" value="1"/>
</dbReference>
<dbReference type="InterPro" id="IPR021109">
    <property type="entry name" value="Peptidase_aspartic_dom_sf"/>
</dbReference>
<dbReference type="InterPro" id="IPR001461">
    <property type="entry name" value="Aspartic_peptidase_A1"/>
</dbReference>
<evidence type="ECO:0000313" key="5">
    <source>
        <dbReference type="Proteomes" id="UP000559027"/>
    </source>
</evidence>
<dbReference type="EMBL" id="JAACJO010000012">
    <property type="protein sequence ID" value="KAF5351861.1"/>
    <property type="molecule type" value="Genomic_DNA"/>
</dbReference>
<evidence type="ECO:0000259" key="3">
    <source>
        <dbReference type="PROSITE" id="PS51767"/>
    </source>
</evidence>
<accession>A0A8H5D1I2</accession>
<dbReference type="SUPFAM" id="SSF50630">
    <property type="entry name" value="Acid proteases"/>
    <property type="match status" value="1"/>
</dbReference>
<organism evidence="4 5">
    <name type="scientific">Leucocoprinus leucothites</name>
    <dbReference type="NCBI Taxonomy" id="201217"/>
    <lineage>
        <taxon>Eukaryota</taxon>
        <taxon>Fungi</taxon>
        <taxon>Dikarya</taxon>
        <taxon>Basidiomycota</taxon>
        <taxon>Agaricomycotina</taxon>
        <taxon>Agaricomycetes</taxon>
        <taxon>Agaricomycetidae</taxon>
        <taxon>Agaricales</taxon>
        <taxon>Agaricineae</taxon>
        <taxon>Agaricaceae</taxon>
        <taxon>Leucocoprinus</taxon>
    </lineage>
</organism>